<dbReference type="RefSeq" id="WP_110833554.1">
    <property type="nucleotide sequence ID" value="NZ_QKLU01000006.1"/>
</dbReference>
<dbReference type="Proteomes" id="UP000248198">
    <property type="component" value="Unassembled WGS sequence"/>
</dbReference>
<reference evidence="2 3" key="1">
    <citation type="submission" date="2018-06" db="EMBL/GenBank/DDBJ databases">
        <title>Genomic Encyclopedia of Archaeal and Bacterial Type Strains, Phase II (KMG-II): from individual species to whole genera.</title>
        <authorList>
            <person name="Goeker M."/>
        </authorList>
    </citation>
    <scope>NUCLEOTIDE SEQUENCE [LARGE SCALE GENOMIC DNA]</scope>
    <source>
        <strain evidence="2 3">DSM 27372</strain>
    </source>
</reference>
<feature type="domain" description="N-acetyltransferase" evidence="1">
    <location>
        <begin position="4"/>
        <end position="171"/>
    </location>
</feature>
<dbReference type="GO" id="GO:0016747">
    <property type="term" value="F:acyltransferase activity, transferring groups other than amino-acyl groups"/>
    <property type="evidence" value="ECO:0007669"/>
    <property type="project" value="InterPro"/>
</dbReference>
<dbReference type="OrthoDB" id="758560at2"/>
<protein>
    <submittedName>
        <fullName evidence="2">Ribosomal protein S18 acetylase RimI-like enzyme</fullName>
    </submittedName>
</protein>
<dbReference type="CDD" id="cd04301">
    <property type="entry name" value="NAT_SF"/>
    <property type="match status" value="1"/>
</dbReference>
<dbReference type="AlphaFoldDB" id="A0A318UD57"/>
<dbReference type="PROSITE" id="PS51186">
    <property type="entry name" value="GNAT"/>
    <property type="match status" value="1"/>
</dbReference>
<dbReference type="EMBL" id="QKLU01000006">
    <property type="protein sequence ID" value="PYF72589.1"/>
    <property type="molecule type" value="Genomic_DNA"/>
</dbReference>
<sequence>MKTLQITSSTTADIDAIFDLYDQGTAHQAKVATKVWKGFERSLVEEEIKEKKQWKILMEGEIVCVFATTFSDPLIWGEKNEEPAIYIHRIATSAAHRGNSFVKHIVEWAKQYAIGHGKQFVRLDTGSGNEKLNNYYVSCGFTYLGVNLLSNTEGLPEHYKTGSFSIFEIKL</sequence>
<keyword evidence="2" id="KW-0687">Ribonucleoprotein</keyword>
<comment type="caution">
    <text evidence="2">The sequence shown here is derived from an EMBL/GenBank/DDBJ whole genome shotgun (WGS) entry which is preliminary data.</text>
</comment>
<keyword evidence="3" id="KW-1185">Reference proteome</keyword>
<evidence type="ECO:0000259" key="1">
    <source>
        <dbReference type="PROSITE" id="PS51186"/>
    </source>
</evidence>
<name>A0A318UD57_9SPHI</name>
<dbReference type="Pfam" id="PF00583">
    <property type="entry name" value="Acetyltransf_1"/>
    <property type="match status" value="1"/>
</dbReference>
<dbReference type="InterPro" id="IPR000182">
    <property type="entry name" value="GNAT_dom"/>
</dbReference>
<gene>
    <name evidence="2" type="ORF">B0O44_106244</name>
</gene>
<accession>A0A318UD57</accession>
<dbReference type="SUPFAM" id="SSF55729">
    <property type="entry name" value="Acyl-CoA N-acyltransferases (Nat)"/>
    <property type="match status" value="1"/>
</dbReference>
<keyword evidence="2" id="KW-0689">Ribosomal protein</keyword>
<dbReference type="Gene3D" id="3.40.630.30">
    <property type="match status" value="1"/>
</dbReference>
<dbReference type="InterPro" id="IPR016181">
    <property type="entry name" value="Acyl_CoA_acyltransferase"/>
</dbReference>
<evidence type="ECO:0000313" key="3">
    <source>
        <dbReference type="Proteomes" id="UP000248198"/>
    </source>
</evidence>
<evidence type="ECO:0000313" key="2">
    <source>
        <dbReference type="EMBL" id="PYF72589.1"/>
    </source>
</evidence>
<proteinExistence type="predicted"/>
<organism evidence="2 3">
    <name type="scientific">Pedobacter nutrimenti</name>
    <dbReference type="NCBI Taxonomy" id="1241337"/>
    <lineage>
        <taxon>Bacteria</taxon>
        <taxon>Pseudomonadati</taxon>
        <taxon>Bacteroidota</taxon>
        <taxon>Sphingobacteriia</taxon>
        <taxon>Sphingobacteriales</taxon>
        <taxon>Sphingobacteriaceae</taxon>
        <taxon>Pedobacter</taxon>
    </lineage>
</organism>
<dbReference type="GO" id="GO:0005840">
    <property type="term" value="C:ribosome"/>
    <property type="evidence" value="ECO:0007669"/>
    <property type="project" value="UniProtKB-KW"/>
</dbReference>